<keyword evidence="7 9" id="KW-1133">Transmembrane helix</keyword>
<protein>
    <recommendedName>
        <fullName evidence="10">ABC transporter domain-containing protein</fullName>
    </recommendedName>
</protein>
<dbReference type="GO" id="GO:0005524">
    <property type="term" value="F:ATP binding"/>
    <property type="evidence" value="ECO:0007669"/>
    <property type="project" value="UniProtKB-KW"/>
</dbReference>
<dbReference type="InterPro" id="IPR003439">
    <property type="entry name" value="ABC_transporter-like_ATP-bd"/>
</dbReference>
<evidence type="ECO:0000256" key="2">
    <source>
        <dbReference type="ARBA" id="ARBA00022448"/>
    </source>
</evidence>
<evidence type="ECO:0000256" key="8">
    <source>
        <dbReference type="ARBA" id="ARBA00023136"/>
    </source>
</evidence>
<feature type="transmembrane region" description="Helical" evidence="9">
    <location>
        <begin position="61"/>
        <end position="81"/>
    </location>
</feature>
<comment type="caution">
    <text evidence="11">The sequence shown here is derived from an EMBL/GenBank/DDBJ whole genome shotgun (WGS) entry which is preliminary data.</text>
</comment>
<reference evidence="12" key="1">
    <citation type="submission" date="2018-05" db="EMBL/GenBank/DDBJ databases">
        <title>Zavarzinia sp. HR-AS.</title>
        <authorList>
            <person name="Lee Y."/>
            <person name="Jeon C.O."/>
        </authorList>
    </citation>
    <scope>NUCLEOTIDE SEQUENCE [LARGE SCALE GENOMIC DNA]</scope>
    <source>
        <strain evidence="12">DSM 1231</strain>
    </source>
</reference>
<dbReference type="Proteomes" id="UP000246077">
    <property type="component" value="Unassembled WGS sequence"/>
</dbReference>
<organism evidence="11 12">
    <name type="scientific">Zavarzinia compransoris</name>
    <dbReference type="NCBI Taxonomy" id="1264899"/>
    <lineage>
        <taxon>Bacteria</taxon>
        <taxon>Pseudomonadati</taxon>
        <taxon>Pseudomonadota</taxon>
        <taxon>Alphaproteobacteria</taxon>
        <taxon>Rhodospirillales</taxon>
        <taxon>Zavarziniaceae</taxon>
        <taxon>Zavarzinia</taxon>
    </lineage>
</organism>
<dbReference type="PROSITE" id="PS50893">
    <property type="entry name" value="ABC_TRANSPORTER_2"/>
    <property type="match status" value="1"/>
</dbReference>
<dbReference type="GO" id="GO:0015808">
    <property type="term" value="P:L-alanine transport"/>
    <property type="evidence" value="ECO:0007669"/>
    <property type="project" value="TreeGrafter"/>
</dbReference>
<dbReference type="PANTHER" id="PTHR45772:SF7">
    <property type="entry name" value="AMINO ACID ABC TRANSPORTER ATP-BINDING PROTEIN"/>
    <property type="match status" value="1"/>
</dbReference>
<feature type="transmembrane region" description="Helical" evidence="9">
    <location>
        <begin position="36"/>
        <end position="55"/>
    </location>
</feature>
<dbReference type="Gene3D" id="3.40.50.300">
    <property type="entry name" value="P-loop containing nucleotide triphosphate hydrolases"/>
    <property type="match status" value="1"/>
</dbReference>
<evidence type="ECO:0000256" key="7">
    <source>
        <dbReference type="ARBA" id="ARBA00022989"/>
    </source>
</evidence>
<dbReference type="RefSeq" id="WP_109923339.1">
    <property type="nucleotide sequence ID" value="NZ_QGLF01000008.1"/>
</dbReference>
<keyword evidence="3" id="KW-1003">Cell membrane</keyword>
<sequence length="608" mass="65126">MSYLIDVATLAAILAIATHGYMLIKGLGGLLHLGHAVFYGLGAYGAAIASVKLLPAGAFPLSLLLGALTAGVGGLLVGLPGLRDRARYFMIVTFAIQLIFVTFMINLEITGGPDGLNNIPGIALGPWQPGSKDVIALGPLQVTYPVLKLAVMIGFAALSFLLCTRLIRSPYGRLVRATREDELVVEAYGRAATPVKLGILVIGAALTGFAGALFAHHFNYVGPSQFELDATVLFLVMLIVGGQYSLLGATLGTVLMIALLEVLRYLLESVLVVPFEMTAHLRQVFFAVALLAMLSLRGGGIMPERLPRYRNARPAPAPQGDDEFAPVPVDSLPVDSAPRVVPLPNHGPETKPILSARGLAKHFGGVQAVADAGLDLYKGRIVAIIGSNGAGKTSTFNMLSGFETPDSGTITLAGHAIAGKRPAAVARLGLARTFQDVRMWKGLTVIENILAAGLDQPGTHPLALLFRGGRARAAERANVERAWALLERFGLQHHANLRADQISYAQRKMLSLARITAFDPEVMLLDEPTSGVDPRRLSIFLDHIRAFAKVDNRAVCLIEHNMTVVRELADWVIFMDEGRTVAAGPPEEILGDHGLMRTYLGHREKKRA</sequence>
<evidence type="ECO:0000256" key="3">
    <source>
        <dbReference type="ARBA" id="ARBA00022475"/>
    </source>
</evidence>
<evidence type="ECO:0000256" key="4">
    <source>
        <dbReference type="ARBA" id="ARBA00022692"/>
    </source>
</evidence>
<gene>
    <name evidence="11" type="ORF">DKG75_21965</name>
</gene>
<evidence type="ECO:0000256" key="1">
    <source>
        <dbReference type="ARBA" id="ARBA00004651"/>
    </source>
</evidence>
<dbReference type="GO" id="GO:0015192">
    <property type="term" value="F:L-phenylalanine transmembrane transporter activity"/>
    <property type="evidence" value="ECO:0007669"/>
    <property type="project" value="TreeGrafter"/>
</dbReference>
<dbReference type="OrthoDB" id="9805029at2"/>
<dbReference type="EMBL" id="QGLF01000008">
    <property type="protein sequence ID" value="PWR17810.1"/>
    <property type="molecule type" value="Genomic_DNA"/>
</dbReference>
<dbReference type="GO" id="GO:1903805">
    <property type="term" value="P:L-valine import across plasma membrane"/>
    <property type="evidence" value="ECO:0007669"/>
    <property type="project" value="TreeGrafter"/>
</dbReference>
<feature type="domain" description="ABC transporter" evidence="10">
    <location>
        <begin position="354"/>
        <end position="602"/>
    </location>
</feature>
<dbReference type="GO" id="GO:1903806">
    <property type="term" value="P:L-isoleucine import across plasma membrane"/>
    <property type="evidence" value="ECO:0007669"/>
    <property type="project" value="TreeGrafter"/>
</dbReference>
<comment type="subcellular location">
    <subcellularLocation>
        <location evidence="1">Cell membrane</location>
        <topology evidence="1">Multi-pass membrane protein</topology>
    </subcellularLocation>
</comment>
<keyword evidence="12" id="KW-1185">Reference proteome</keyword>
<feature type="transmembrane region" description="Helical" evidence="9">
    <location>
        <begin position="197"/>
        <end position="218"/>
    </location>
</feature>
<dbReference type="GO" id="GO:0016887">
    <property type="term" value="F:ATP hydrolysis activity"/>
    <property type="evidence" value="ECO:0007669"/>
    <property type="project" value="InterPro"/>
</dbReference>
<feature type="transmembrane region" description="Helical" evidence="9">
    <location>
        <begin position="88"/>
        <end position="107"/>
    </location>
</feature>
<dbReference type="SMART" id="SM00382">
    <property type="entry name" value="AAA"/>
    <property type="match status" value="1"/>
</dbReference>
<dbReference type="Pfam" id="PF00005">
    <property type="entry name" value="ABC_tran"/>
    <property type="match status" value="1"/>
</dbReference>
<keyword evidence="2" id="KW-0813">Transport</keyword>
<keyword evidence="4 9" id="KW-0812">Transmembrane</keyword>
<dbReference type="GO" id="GO:0042941">
    <property type="term" value="P:D-alanine transmembrane transport"/>
    <property type="evidence" value="ECO:0007669"/>
    <property type="project" value="TreeGrafter"/>
</dbReference>
<dbReference type="PANTHER" id="PTHR45772">
    <property type="entry name" value="CONSERVED COMPONENT OF ABC TRANSPORTER FOR NATURAL AMINO ACIDS-RELATED"/>
    <property type="match status" value="1"/>
</dbReference>
<feature type="transmembrane region" description="Helical" evidence="9">
    <location>
        <begin position="6"/>
        <end position="24"/>
    </location>
</feature>
<keyword evidence="6" id="KW-0067">ATP-binding</keyword>
<feature type="transmembrane region" description="Helical" evidence="9">
    <location>
        <begin position="230"/>
        <end position="263"/>
    </location>
</feature>
<evidence type="ECO:0000256" key="9">
    <source>
        <dbReference type="SAM" id="Phobius"/>
    </source>
</evidence>
<evidence type="ECO:0000313" key="11">
    <source>
        <dbReference type="EMBL" id="PWR17810.1"/>
    </source>
</evidence>
<dbReference type="GO" id="GO:0005886">
    <property type="term" value="C:plasma membrane"/>
    <property type="evidence" value="ECO:0007669"/>
    <property type="project" value="UniProtKB-SubCell"/>
</dbReference>
<evidence type="ECO:0000259" key="10">
    <source>
        <dbReference type="PROSITE" id="PS50893"/>
    </source>
</evidence>
<dbReference type="InterPro" id="IPR043428">
    <property type="entry name" value="LivM-like"/>
</dbReference>
<name>A0A317DV04_9PROT</name>
<feature type="transmembrane region" description="Helical" evidence="9">
    <location>
        <begin position="284"/>
        <end position="302"/>
    </location>
</feature>
<keyword evidence="8 9" id="KW-0472">Membrane</keyword>
<dbReference type="AlphaFoldDB" id="A0A317DV04"/>
<dbReference type="InterPro" id="IPR051120">
    <property type="entry name" value="ABC_AA/LPS_Transport"/>
</dbReference>
<evidence type="ECO:0000256" key="6">
    <source>
        <dbReference type="ARBA" id="ARBA00022840"/>
    </source>
</evidence>
<dbReference type="Pfam" id="PF02653">
    <property type="entry name" value="BPD_transp_2"/>
    <property type="match status" value="1"/>
</dbReference>
<dbReference type="GO" id="GO:0015188">
    <property type="term" value="F:L-isoleucine transmembrane transporter activity"/>
    <property type="evidence" value="ECO:0007669"/>
    <property type="project" value="TreeGrafter"/>
</dbReference>
<evidence type="ECO:0000313" key="12">
    <source>
        <dbReference type="Proteomes" id="UP000246077"/>
    </source>
</evidence>
<feature type="transmembrane region" description="Helical" evidence="9">
    <location>
        <begin position="146"/>
        <end position="167"/>
    </location>
</feature>
<dbReference type="InterPro" id="IPR001851">
    <property type="entry name" value="ABC_transp_permease"/>
</dbReference>
<dbReference type="SUPFAM" id="SSF52540">
    <property type="entry name" value="P-loop containing nucleoside triphosphate hydrolases"/>
    <property type="match status" value="1"/>
</dbReference>
<keyword evidence="5" id="KW-0547">Nucleotide-binding</keyword>
<proteinExistence type="predicted"/>
<accession>A0A317DV04</accession>
<dbReference type="InterPro" id="IPR003593">
    <property type="entry name" value="AAA+_ATPase"/>
</dbReference>
<dbReference type="GO" id="GO:0005304">
    <property type="term" value="F:L-valine transmembrane transporter activity"/>
    <property type="evidence" value="ECO:0007669"/>
    <property type="project" value="TreeGrafter"/>
</dbReference>
<evidence type="ECO:0000256" key="5">
    <source>
        <dbReference type="ARBA" id="ARBA00022741"/>
    </source>
</evidence>
<dbReference type="InterPro" id="IPR027417">
    <property type="entry name" value="P-loop_NTPase"/>
</dbReference>
<dbReference type="CDD" id="cd06581">
    <property type="entry name" value="TM_PBP1_LivM_like"/>
    <property type="match status" value="1"/>
</dbReference>